<dbReference type="Gene3D" id="3.40.50.720">
    <property type="entry name" value="NAD(P)-binding Rossmann-like Domain"/>
    <property type="match status" value="1"/>
</dbReference>
<organism evidence="3 4">
    <name type="scientific">Streptomyces albus (strain ATCC 21838 / DSM 41398 / FERM P-419 / JCM 4703 / NBRC 107858)</name>
    <dbReference type="NCBI Taxonomy" id="1081613"/>
    <lineage>
        <taxon>Bacteria</taxon>
        <taxon>Bacillati</taxon>
        <taxon>Actinomycetota</taxon>
        <taxon>Actinomycetes</taxon>
        <taxon>Kitasatosporales</taxon>
        <taxon>Streptomycetaceae</taxon>
        <taxon>Streptomyces</taxon>
    </lineage>
</organism>
<evidence type="ECO:0000313" key="3">
    <source>
        <dbReference type="EMBL" id="AJE87280.1"/>
    </source>
</evidence>
<dbReference type="EMBL" id="CP010519">
    <property type="protein sequence ID" value="AJE87280.1"/>
    <property type="molecule type" value="Genomic_DNA"/>
</dbReference>
<evidence type="ECO:0000313" key="4">
    <source>
        <dbReference type="Proteomes" id="UP000031523"/>
    </source>
</evidence>
<gene>
    <name evidence="3" type="ORF">SLNWT_6904</name>
</gene>
<dbReference type="PRINTS" id="PR00080">
    <property type="entry name" value="SDRFAMILY"/>
</dbReference>
<proteinExistence type="inferred from homology"/>
<name>A0A0B5F6S9_STRA4</name>
<dbReference type="InterPro" id="IPR020904">
    <property type="entry name" value="Sc_DH/Rdtase_CS"/>
</dbReference>
<dbReference type="InterPro" id="IPR050259">
    <property type="entry name" value="SDR"/>
</dbReference>
<dbReference type="PRINTS" id="PR00081">
    <property type="entry name" value="GDHRDH"/>
</dbReference>
<keyword evidence="2" id="KW-0560">Oxidoreductase</keyword>
<dbReference type="InterPro" id="IPR036291">
    <property type="entry name" value="NAD(P)-bd_dom_sf"/>
</dbReference>
<dbReference type="GO" id="GO:0032787">
    <property type="term" value="P:monocarboxylic acid metabolic process"/>
    <property type="evidence" value="ECO:0007669"/>
    <property type="project" value="UniProtKB-ARBA"/>
</dbReference>
<evidence type="ECO:0000256" key="1">
    <source>
        <dbReference type="ARBA" id="ARBA00006484"/>
    </source>
</evidence>
<dbReference type="InterPro" id="IPR002347">
    <property type="entry name" value="SDR_fam"/>
</dbReference>
<dbReference type="Pfam" id="PF13561">
    <property type="entry name" value="adh_short_C2"/>
    <property type="match status" value="1"/>
</dbReference>
<sequence length="250" mass="25785">MTGAASPIGFGIAARLAAEGASLVLGDIDAGRLEEAEQKIRPEATGTIHALAGDLSRREDAEALVAAAAGRTGGFEVLVNCAGGGVILPTPDHTEETLRATIDRNLWTTLYCTLAALPVMAAAGYGRIVNVGAESVRNGLYRHAVYNAAKGGVHAFATGLAREYAEQGITVNTVAPAWISTAEAEARLTAAPEEVRTDMAGFFEQITATIPMRRPGTVAEVSAAVAFLASREASFITGQTLSVNGGSSML</sequence>
<comment type="similarity">
    <text evidence="1">Belongs to the short-chain dehydrogenases/reductases (SDR) family.</text>
</comment>
<dbReference type="FunFam" id="3.40.50.720:FF:000084">
    <property type="entry name" value="Short-chain dehydrogenase reductase"/>
    <property type="match status" value="1"/>
</dbReference>
<protein>
    <submittedName>
        <fullName evidence="3">2,3-dihydroxy-2,3-dihydro-p-cumate dehydrogenase</fullName>
    </submittedName>
</protein>
<keyword evidence="4" id="KW-1185">Reference proteome</keyword>
<dbReference type="AlphaFoldDB" id="A0A0B5F6S9"/>
<dbReference type="KEGG" id="sals:SLNWT_6904"/>
<dbReference type="PANTHER" id="PTHR42879">
    <property type="entry name" value="3-OXOACYL-(ACYL-CARRIER-PROTEIN) REDUCTASE"/>
    <property type="match status" value="1"/>
</dbReference>
<evidence type="ECO:0000256" key="2">
    <source>
        <dbReference type="ARBA" id="ARBA00023002"/>
    </source>
</evidence>
<dbReference type="PROSITE" id="PS00061">
    <property type="entry name" value="ADH_SHORT"/>
    <property type="match status" value="1"/>
</dbReference>
<dbReference type="SUPFAM" id="SSF51735">
    <property type="entry name" value="NAD(P)-binding Rossmann-fold domains"/>
    <property type="match status" value="1"/>
</dbReference>
<dbReference type="GO" id="GO:0016491">
    <property type="term" value="F:oxidoreductase activity"/>
    <property type="evidence" value="ECO:0007669"/>
    <property type="project" value="UniProtKB-KW"/>
</dbReference>
<reference evidence="3 4" key="1">
    <citation type="submission" date="2015-01" db="EMBL/GenBank/DDBJ databases">
        <title>Enhanced salinomycin production by adjusting the supply of polyketide extender units in Streptomyce albus DSM 41398.</title>
        <authorList>
            <person name="Lu C."/>
        </authorList>
    </citation>
    <scope>NUCLEOTIDE SEQUENCE [LARGE SCALE GENOMIC DNA]</scope>
    <source>
        <strain evidence="4">ATCC 21838 / DSM 41398 / FERM P-419 / JCM 4703 / NBRC 107858</strain>
    </source>
</reference>
<dbReference type="PANTHER" id="PTHR42879:SF6">
    <property type="entry name" value="NADPH-DEPENDENT REDUCTASE BACG"/>
    <property type="match status" value="1"/>
</dbReference>
<dbReference type="Proteomes" id="UP000031523">
    <property type="component" value="Chromosome"/>
</dbReference>
<accession>A0A0B5F6S9</accession>